<evidence type="ECO:0000313" key="2">
    <source>
        <dbReference type="Proteomes" id="UP000784294"/>
    </source>
</evidence>
<gene>
    <name evidence="1" type="ORF">PXEA_LOCUS8537</name>
</gene>
<name>A0A3S5A9A7_9PLAT</name>
<dbReference type="GO" id="GO:0030427">
    <property type="term" value="C:site of polarized growth"/>
    <property type="evidence" value="ECO:0007669"/>
    <property type="project" value="TreeGrafter"/>
</dbReference>
<evidence type="ECO:0000313" key="1">
    <source>
        <dbReference type="EMBL" id="VEL15097.1"/>
    </source>
</evidence>
<dbReference type="GO" id="GO:0005938">
    <property type="term" value="C:cell cortex"/>
    <property type="evidence" value="ECO:0007669"/>
    <property type="project" value="TreeGrafter"/>
</dbReference>
<comment type="caution">
    <text evidence="1">The sequence shown here is derived from an EMBL/GenBank/DDBJ whole genome shotgun (WGS) entry which is preliminary data.</text>
</comment>
<dbReference type="InterPro" id="IPR039867">
    <property type="entry name" value="Furry/Tao3/Mor2"/>
</dbReference>
<proteinExistence type="predicted"/>
<organism evidence="1 2">
    <name type="scientific">Protopolystoma xenopodis</name>
    <dbReference type="NCBI Taxonomy" id="117903"/>
    <lineage>
        <taxon>Eukaryota</taxon>
        <taxon>Metazoa</taxon>
        <taxon>Spiralia</taxon>
        <taxon>Lophotrochozoa</taxon>
        <taxon>Platyhelminthes</taxon>
        <taxon>Monogenea</taxon>
        <taxon>Polyopisthocotylea</taxon>
        <taxon>Polystomatidea</taxon>
        <taxon>Polystomatidae</taxon>
        <taxon>Protopolystoma</taxon>
    </lineage>
</organism>
<keyword evidence="2" id="KW-1185">Reference proteome</keyword>
<accession>A0A3S5A9A7</accession>
<dbReference type="EMBL" id="CAAALY010023428">
    <property type="protein sequence ID" value="VEL15097.1"/>
    <property type="molecule type" value="Genomic_DNA"/>
</dbReference>
<protein>
    <submittedName>
        <fullName evidence="1">Uncharacterized protein</fullName>
    </submittedName>
</protein>
<dbReference type="AlphaFoldDB" id="A0A3S5A9A7"/>
<dbReference type="OrthoDB" id="6287725at2759"/>
<dbReference type="GO" id="GO:0000902">
    <property type="term" value="P:cell morphogenesis"/>
    <property type="evidence" value="ECO:0007669"/>
    <property type="project" value="InterPro"/>
</dbReference>
<dbReference type="GO" id="GO:0031175">
    <property type="term" value="P:neuron projection development"/>
    <property type="evidence" value="ECO:0007669"/>
    <property type="project" value="TreeGrafter"/>
</dbReference>
<dbReference type="PANTHER" id="PTHR12295">
    <property type="entry name" value="FURRY-RELATED"/>
    <property type="match status" value="1"/>
</dbReference>
<reference evidence="1" key="1">
    <citation type="submission" date="2018-11" db="EMBL/GenBank/DDBJ databases">
        <authorList>
            <consortium name="Pathogen Informatics"/>
        </authorList>
    </citation>
    <scope>NUCLEOTIDE SEQUENCE</scope>
</reference>
<dbReference type="Proteomes" id="UP000784294">
    <property type="component" value="Unassembled WGS sequence"/>
</dbReference>
<dbReference type="PANTHER" id="PTHR12295:SF30">
    <property type="entry name" value="PROTEIN FURRY"/>
    <property type="match status" value="1"/>
</dbReference>
<sequence>MSNFKSHVSLSSSLGFIQFVHRNVADTATRQLDCCLRVLYHLLCNWRLALQKDNAVSPQLAEKSALFEAEGFGLVMLCHCRASTRRLVVHILRECRSVLHLILVASSIAVAPIPSSTSSFPPVVNNTSAPFAFTGSALSGVEASCIDVMDKAAPAICRRLIPLLPSHERRSTYL</sequence>